<keyword evidence="2" id="KW-0677">Repeat</keyword>
<gene>
    <name evidence="8" type="primary">Igsf9</name>
    <name evidence="8" type="ORF">PROATE_R12083</name>
</gene>
<dbReference type="PANTHER" id="PTHR12231">
    <property type="entry name" value="CTX-RELATED TYPE I TRANSMEMBRANE PROTEIN"/>
    <property type="match status" value="1"/>
</dbReference>
<dbReference type="InterPro" id="IPR007110">
    <property type="entry name" value="Ig-like_dom"/>
</dbReference>
<keyword evidence="5" id="KW-0812">Transmembrane</keyword>
<protein>
    <submittedName>
        <fullName evidence="8">TUTLA protein</fullName>
    </submittedName>
</protein>
<dbReference type="SMART" id="SM00409">
    <property type="entry name" value="IG"/>
    <property type="match status" value="1"/>
</dbReference>
<evidence type="ECO:0000256" key="4">
    <source>
        <dbReference type="ARBA" id="ARBA00023319"/>
    </source>
</evidence>
<dbReference type="InterPro" id="IPR003599">
    <property type="entry name" value="Ig_sub"/>
</dbReference>
<dbReference type="Gene3D" id="2.60.40.10">
    <property type="entry name" value="Immunoglobulins"/>
    <property type="match status" value="3"/>
</dbReference>
<evidence type="ECO:0000313" key="9">
    <source>
        <dbReference type="Proteomes" id="UP000562415"/>
    </source>
</evidence>
<feature type="non-terminal residue" evidence="8">
    <location>
        <position position="417"/>
    </location>
</feature>
<evidence type="ECO:0000256" key="2">
    <source>
        <dbReference type="ARBA" id="ARBA00022737"/>
    </source>
</evidence>
<dbReference type="InterPro" id="IPR036116">
    <property type="entry name" value="FN3_sf"/>
</dbReference>
<evidence type="ECO:0000256" key="3">
    <source>
        <dbReference type="ARBA" id="ARBA00023157"/>
    </source>
</evidence>
<dbReference type="FunFam" id="2.60.40.10:FF:000389">
    <property type="entry name" value="Immunoglobulin superfamily member 9B"/>
    <property type="match status" value="1"/>
</dbReference>
<evidence type="ECO:0000259" key="6">
    <source>
        <dbReference type="PROSITE" id="PS50835"/>
    </source>
</evidence>
<dbReference type="Pfam" id="PF13927">
    <property type="entry name" value="Ig_3"/>
    <property type="match status" value="1"/>
</dbReference>
<dbReference type="Pfam" id="PF00041">
    <property type="entry name" value="fn3"/>
    <property type="match status" value="2"/>
</dbReference>
<keyword evidence="5" id="KW-0472">Membrane</keyword>
<dbReference type="AlphaFoldDB" id="A0A7K5FY88"/>
<dbReference type="SUPFAM" id="SSF48726">
    <property type="entry name" value="Immunoglobulin"/>
    <property type="match status" value="1"/>
</dbReference>
<dbReference type="InterPro" id="IPR003598">
    <property type="entry name" value="Ig_sub2"/>
</dbReference>
<evidence type="ECO:0000256" key="5">
    <source>
        <dbReference type="SAM" id="Phobius"/>
    </source>
</evidence>
<dbReference type="CDD" id="cd00063">
    <property type="entry name" value="FN3"/>
    <property type="match status" value="2"/>
</dbReference>
<organism evidence="8 9">
    <name type="scientific">Probosciger aterrimus</name>
    <name type="common">Palm cockatoo</name>
    <dbReference type="NCBI Taxonomy" id="141839"/>
    <lineage>
        <taxon>Eukaryota</taxon>
        <taxon>Metazoa</taxon>
        <taxon>Chordata</taxon>
        <taxon>Craniata</taxon>
        <taxon>Vertebrata</taxon>
        <taxon>Euteleostomi</taxon>
        <taxon>Archelosauria</taxon>
        <taxon>Archosauria</taxon>
        <taxon>Dinosauria</taxon>
        <taxon>Saurischia</taxon>
        <taxon>Theropoda</taxon>
        <taxon>Coelurosauria</taxon>
        <taxon>Aves</taxon>
        <taxon>Neognathae</taxon>
        <taxon>Neoaves</taxon>
        <taxon>Telluraves</taxon>
        <taxon>Australaves</taxon>
        <taxon>Psittaciformes</taxon>
        <taxon>Cacatuidae</taxon>
        <taxon>Probosciger</taxon>
    </lineage>
</organism>
<dbReference type="PROSITE" id="PS50853">
    <property type="entry name" value="FN3"/>
    <property type="match status" value="2"/>
</dbReference>
<feature type="transmembrane region" description="Helical" evidence="5">
    <location>
        <begin position="371"/>
        <end position="396"/>
    </location>
</feature>
<dbReference type="CDD" id="cd00096">
    <property type="entry name" value="Ig"/>
    <property type="match status" value="1"/>
</dbReference>
<name>A0A7K5FY88_PROAR</name>
<dbReference type="SMART" id="SM00408">
    <property type="entry name" value="IGc2"/>
    <property type="match status" value="1"/>
</dbReference>
<dbReference type="GO" id="GO:0043005">
    <property type="term" value="C:neuron projection"/>
    <property type="evidence" value="ECO:0007669"/>
    <property type="project" value="TreeGrafter"/>
</dbReference>
<keyword evidence="3" id="KW-1015">Disulfide bond</keyword>
<evidence type="ECO:0000313" key="8">
    <source>
        <dbReference type="EMBL" id="NWS49627.1"/>
    </source>
</evidence>
<feature type="domain" description="Fibronectin type-III" evidence="7">
    <location>
        <begin position="262"/>
        <end position="354"/>
    </location>
</feature>
<dbReference type="InterPro" id="IPR051170">
    <property type="entry name" value="Neural/epithelial_adhesion"/>
</dbReference>
<keyword evidence="1" id="KW-0732">Signal</keyword>
<evidence type="ECO:0000256" key="1">
    <source>
        <dbReference type="ARBA" id="ARBA00022729"/>
    </source>
</evidence>
<feature type="domain" description="Ig-like" evidence="6">
    <location>
        <begin position="52"/>
        <end position="132"/>
    </location>
</feature>
<keyword evidence="9" id="KW-1185">Reference proteome</keyword>
<dbReference type="SUPFAM" id="SSF49265">
    <property type="entry name" value="Fibronectin type III"/>
    <property type="match status" value="1"/>
</dbReference>
<keyword evidence="4" id="KW-0393">Immunoglobulin domain</keyword>
<evidence type="ECO:0000259" key="7">
    <source>
        <dbReference type="PROSITE" id="PS50853"/>
    </source>
</evidence>
<dbReference type="EMBL" id="VYZH01006603">
    <property type="protein sequence ID" value="NWS49627.1"/>
    <property type="molecule type" value="Genomic_DNA"/>
</dbReference>
<dbReference type="InterPro" id="IPR003961">
    <property type="entry name" value="FN3_dom"/>
</dbReference>
<dbReference type="Proteomes" id="UP000562415">
    <property type="component" value="Unassembled WGS sequence"/>
</dbReference>
<dbReference type="InterPro" id="IPR036179">
    <property type="entry name" value="Ig-like_dom_sf"/>
</dbReference>
<accession>A0A7K5FY88</accession>
<keyword evidence="5" id="KW-1133">Transmembrane helix</keyword>
<comment type="caution">
    <text evidence="8">The sequence shown here is derived from an EMBL/GenBank/DDBJ whole genome shotgun (WGS) entry which is preliminary data.</text>
</comment>
<dbReference type="PROSITE" id="PS50835">
    <property type="entry name" value="IG_LIKE"/>
    <property type="match status" value="1"/>
</dbReference>
<dbReference type="OrthoDB" id="6234674at2759"/>
<sequence length="417" mass="44697">SQLPGWSMRPDGSIVIATGNDDALGLYSCTPYNSYGTAGASRPTRVLLKDPPAFTVRPKEEYFQEVGRELVIPCAAHGDPSPTITWMKVGSAGKSWGGARVDGNSSLVLRPLVKEQHGLWECAAASAVAAVSAVTSVHVLGTSPHAVTNVSVLPLPLAANVSWEPGFDGGYFQRFSVWYTPLVKHPPRAHHDWVSLSVPVGAQHLLVENLQPDTSYQFSVLAQNKLGSGPFSQIVTSVPRGFPVTTVPPEPPAVTVPLLLSPPRALSANATARGVLLRWEPPARRSTALGGYALELRQDRGAWEVLDRSIPSTKTQVLVPGLIKDAFYEFRLVAFAGSYISDPSNTVNVSTAGMEVYPSRTQLPGLLPQPVLAGVIGGICFLSVAVIFSTVAACIMNRRRAARSRKRRQDPPLVFSP</sequence>
<dbReference type="InterPro" id="IPR013783">
    <property type="entry name" value="Ig-like_fold"/>
</dbReference>
<dbReference type="PANTHER" id="PTHR12231:SF244">
    <property type="entry name" value="PROTEIN TURTLE HOMOLOG A"/>
    <property type="match status" value="1"/>
</dbReference>
<feature type="domain" description="Fibronectin type-III" evidence="7">
    <location>
        <begin position="143"/>
        <end position="249"/>
    </location>
</feature>
<reference evidence="8 9" key="1">
    <citation type="submission" date="2019-09" db="EMBL/GenBank/DDBJ databases">
        <title>Bird 10,000 Genomes (B10K) Project - Family phase.</title>
        <authorList>
            <person name="Zhang G."/>
        </authorList>
    </citation>
    <scope>NUCLEOTIDE SEQUENCE [LARGE SCALE GENOMIC DNA]</scope>
    <source>
        <strain evidence="8">B10K-DU-017-47</strain>
    </source>
</reference>
<proteinExistence type="predicted"/>
<feature type="non-terminal residue" evidence="8">
    <location>
        <position position="1"/>
    </location>
</feature>
<dbReference type="SMART" id="SM00060">
    <property type="entry name" value="FN3"/>
    <property type="match status" value="2"/>
</dbReference>